<evidence type="ECO:0000313" key="8">
    <source>
        <dbReference type="Proteomes" id="UP000079169"/>
    </source>
</evidence>
<organism evidence="8 9">
    <name type="scientific">Diaphorina citri</name>
    <name type="common">Asian citrus psyllid</name>
    <dbReference type="NCBI Taxonomy" id="121845"/>
    <lineage>
        <taxon>Eukaryota</taxon>
        <taxon>Metazoa</taxon>
        <taxon>Ecdysozoa</taxon>
        <taxon>Arthropoda</taxon>
        <taxon>Hexapoda</taxon>
        <taxon>Insecta</taxon>
        <taxon>Pterygota</taxon>
        <taxon>Neoptera</taxon>
        <taxon>Paraneoptera</taxon>
        <taxon>Hemiptera</taxon>
        <taxon>Sternorrhyncha</taxon>
        <taxon>Psylloidea</taxon>
        <taxon>Psyllidae</taxon>
        <taxon>Diaphorininae</taxon>
        <taxon>Diaphorina</taxon>
    </lineage>
</organism>
<name>A0A1S3D4J1_DIACI</name>
<feature type="domain" description="Ig-like" evidence="7">
    <location>
        <begin position="214"/>
        <end position="298"/>
    </location>
</feature>
<feature type="signal peptide" evidence="6">
    <location>
        <begin position="1"/>
        <end position="18"/>
    </location>
</feature>
<feature type="domain" description="Ig-like" evidence="7">
    <location>
        <begin position="402"/>
        <end position="448"/>
    </location>
</feature>
<keyword evidence="1 6" id="KW-0732">Signal</keyword>
<gene>
    <name evidence="9" type="primary">LOC103511320</name>
</gene>
<keyword evidence="4" id="KW-0393">Immunoglobulin domain</keyword>
<accession>A0A1S3D4J1</accession>
<proteinExistence type="predicted"/>
<evidence type="ECO:0000259" key="7">
    <source>
        <dbReference type="PROSITE" id="PS50835"/>
    </source>
</evidence>
<evidence type="ECO:0000256" key="5">
    <source>
        <dbReference type="SAM" id="MobiDB-lite"/>
    </source>
</evidence>
<feature type="chain" id="PRO_5010335372" evidence="6">
    <location>
        <begin position="19"/>
        <end position="471"/>
    </location>
</feature>
<dbReference type="InterPro" id="IPR007110">
    <property type="entry name" value="Ig-like_dom"/>
</dbReference>
<dbReference type="GeneID" id="103511320"/>
<dbReference type="SMART" id="SM00408">
    <property type="entry name" value="IGc2"/>
    <property type="match status" value="2"/>
</dbReference>
<dbReference type="SUPFAM" id="SSF48726">
    <property type="entry name" value="Immunoglobulin"/>
    <property type="match status" value="3"/>
</dbReference>
<feature type="compositionally biased region" description="Basic residues" evidence="5">
    <location>
        <begin position="71"/>
        <end position="85"/>
    </location>
</feature>
<dbReference type="PaxDb" id="121845-A0A1S3D4J1"/>
<feature type="region of interest" description="Disordered" evidence="5">
    <location>
        <begin position="55"/>
        <end position="104"/>
    </location>
</feature>
<dbReference type="PANTHER" id="PTHR12231">
    <property type="entry name" value="CTX-RELATED TYPE I TRANSMEMBRANE PROTEIN"/>
    <property type="match status" value="1"/>
</dbReference>
<evidence type="ECO:0000256" key="1">
    <source>
        <dbReference type="ARBA" id="ARBA00022729"/>
    </source>
</evidence>
<dbReference type="PROSITE" id="PS50835">
    <property type="entry name" value="IG_LIKE"/>
    <property type="match status" value="3"/>
</dbReference>
<evidence type="ECO:0000313" key="9">
    <source>
        <dbReference type="RefSeq" id="XP_008474266.1"/>
    </source>
</evidence>
<dbReference type="PANTHER" id="PTHR12231:SF253">
    <property type="entry name" value="DPR-INTERACTING PROTEIN ETA, ISOFORM B-RELATED"/>
    <property type="match status" value="1"/>
</dbReference>
<dbReference type="AlphaFoldDB" id="A0A1S3D4J1"/>
<evidence type="ECO:0000256" key="4">
    <source>
        <dbReference type="ARBA" id="ARBA00023319"/>
    </source>
</evidence>
<dbReference type="InterPro" id="IPR036179">
    <property type="entry name" value="Ig-like_dom_sf"/>
</dbReference>
<evidence type="ECO:0000256" key="6">
    <source>
        <dbReference type="SAM" id="SignalP"/>
    </source>
</evidence>
<keyword evidence="3" id="KW-1015">Disulfide bond</keyword>
<dbReference type="Pfam" id="PF13927">
    <property type="entry name" value="Ig_3"/>
    <property type="match status" value="1"/>
</dbReference>
<keyword evidence="2" id="KW-0677">Repeat</keyword>
<dbReference type="InterPro" id="IPR013783">
    <property type="entry name" value="Ig-like_fold"/>
</dbReference>
<dbReference type="InterPro" id="IPR051170">
    <property type="entry name" value="Neural/epithelial_adhesion"/>
</dbReference>
<sequence>MYLVHLFVILCLLKFSQCYVKVVALNGTSLQKIEDDYQEAELFINNKYFNKLSEGPSSVRKHLGNDSTTKSPKKSRKKNKNRKNSKCSGEFGRGCPKPVDTKDPPDIQIETEVFQIEDDAIRAKNSILVQTTEDKDSTQLSSVEVTAINGTVLARLPLKPTPNNDGVYSGGPFVPYDDPCFIAITGKKYDEEHTSYPFKRISPTAFSPQNPESPRIEMASHQIEWIGSSAVLRCSVKSLVPFDVRWFKDGLVKSVNFHYEQSADVEFKIPNVTLASGGVYTCRANNIAGPASKKLRLQIKGLPPKVKAGLQKSGVSGQSVILTCSVTSSLPYNLTWLHVRSNFSSAQSRDIRNEARFITTTKNDLLISPVLPMDQGWYLCVANNSEGQSGSDKVMLTVQKKPQIKITSDTVEFKKNDDIVMSCFVLDGIPPPTLAWKKDGQFIKEGTPHVVRFQNLTNSAFSSLLSNMGRH</sequence>
<dbReference type="SMART" id="SM00409">
    <property type="entry name" value="IG"/>
    <property type="match status" value="2"/>
</dbReference>
<dbReference type="Proteomes" id="UP000079169">
    <property type="component" value="Unplaced"/>
</dbReference>
<evidence type="ECO:0000256" key="3">
    <source>
        <dbReference type="ARBA" id="ARBA00023157"/>
    </source>
</evidence>
<dbReference type="Gene3D" id="2.60.40.10">
    <property type="entry name" value="Immunoglobulins"/>
    <property type="match status" value="3"/>
</dbReference>
<feature type="domain" description="Ig-like" evidence="7">
    <location>
        <begin position="304"/>
        <end position="397"/>
    </location>
</feature>
<dbReference type="RefSeq" id="XP_008474266.1">
    <property type="nucleotide sequence ID" value="XM_008476044.1"/>
</dbReference>
<dbReference type="GO" id="GO:0043005">
    <property type="term" value="C:neuron projection"/>
    <property type="evidence" value="ECO:0007669"/>
    <property type="project" value="TreeGrafter"/>
</dbReference>
<dbReference type="STRING" id="121845.A0A1S3D4J1"/>
<dbReference type="InterPro" id="IPR003598">
    <property type="entry name" value="Ig_sub2"/>
</dbReference>
<keyword evidence="8" id="KW-1185">Reference proteome</keyword>
<dbReference type="InterPro" id="IPR013098">
    <property type="entry name" value="Ig_I-set"/>
</dbReference>
<dbReference type="Pfam" id="PF07679">
    <property type="entry name" value="I-set"/>
    <property type="match status" value="1"/>
</dbReference>
<dbReference type="KEGG" id="dci:103511320"/>
<reference evidence="9" key="1">
    <citation type="submission" date="2025-08" db="UniProtKB">
        <authorList>
            <consortium name="RefSeq"/>
        </authorList>
    </citation>
    <scope>IDENTIFICATION</scope>
</reference>
<dbReference type="InterPro" id="IPR003599">
    <property type="entry name" value="Ig_sub"/>
</dbReference>
<evidence type="ECO:0000256" key="2">
    <source>
        <dbReference type="ARBA" id="ARBA00022737"/>
    </source>
</evidence>
<protein>
    <submittedName>
        <fullName evidence="9">Hemicentin-1-like</fullName>
    </submittedName>
</protein>